<gene>
    <name evidence="2" type="ORF">HPBE_LOCUS7714</name>
</gene>
<proteinExistence type="predicted"/>
<feature type="domain" description="Beta-lactamase-related" evidence="1">
    <location>
        <begin position="9"/>
        <end position="105"/>
    </location>
</feature>
<dbReference type="InterPro" id="IPR012338">
    <property type="entry name" value="Beta-lactam/transpept-like"/>
</dbReference>
<protein>
    <submittedName>
        <fullName evidence="4">Beta-lactamase domain-containing protein</fullName>
    </submittedName>
</protein>
<evidence type="ECO:0000313" key="4">
    <source>
        <dbReference type="WBParaSite" id="HPBE_0000771301-mRNA-1"/>
    </source>
</evidence>
<dbReference type="SUPFAM" id="SSF56601">
    <property type="entry name" value="beta-lactamase/transpeptidase-like"/>
    <property type="match status" value="1"/>
</dbReference>
<organism evidence="3 4">
    <name type="scientific">Heligmosomoides polygyrus</name>
    <name type="common">Parasitic roundworm</name>
    <dbReference type="NCBI Taxonomy" id="6339"/>
    <lineage>
        <taxon>Eukaryota</taxon>
        <taxon>Metazoa</taxon>
        <taxon>Ecdysozoa</taxon>
        <taxon>Nematoda</taxon>
        <taxon>Chromadorea</taxon>
        <taxon>Rhabditida</taxon>
        <taxon>Rhabditina</taxon>
        <taxon>Rhabditomorpha</taxon>
        <taxon>Strongyloidea</taxon>
        <taxon>Heligmosomidae</taxon>
        <taxon>Heligmosomoides</taxon>
    </lineage>
</organism>
<reference evidence="4" key="2">
    <citation type="submission" date="2019-09" db="UniProtKB">
        <authorList>
            <consortium name="WormBaseParasite"/>
        </authorList>
    </citation>
    <scope>IDENTIFICATION</scope>
</reference>
<dbReference type="AlphaFoldDB" id="A0A183FKM6"/>
<accession>A0A3P7YNN6</accession>
<dbReference type="Gene3D" id="3.40.710.10">
    <property type="entry name" value="DD-peptidase/beta-lactamase superfamily"/>
    <property type="match status" value="1"/>
</dbReference>
<reference evidence="2 3" key="1">
    <citation type="submission" date="2018-11" db="EMBL/GenBank/DDBJ databases">
        <authorList>
            <consortium name="Pathogen Informatics"/>
        </authorList>
    </citation>
    <scope>NUCLEOTIDE SEQUENCE [LARGE SCALE GENOMIC DNA]</scope>
</reference>
<dbReference type="EMBL" id="UZAH01025957">
    <property type="protein sequence ID" value="VDO73344.1"/>
    <property type="molecule type" value="Genomic_DNA"/>
</dbReference>
<dbReference type="WBParaSite" id="HPBE_0000771301-mRNA-1">
    <property type="protein sequence ID" value="HPBE_0000771301-mRNA-1"/>
    <property type="gene ID" value="HPBE_0000771301"/>
</dbReference>
<dbReference type="Pfam" id="PF00144">
    <property type="entry name" value="Beta-lactamase"/>
    <property type="match status" value="1"/>
</dbReference>
<name>A0A183FKM6_HELPZ</name>
<evidence type="ECO:0000313" key="3">
    <source>
        <dbReference type="Proteomes" id="UP000050761"/>
    </source>
</evidence>
<dbReference type="InterPro" id="IPR052907">
    <property type="entry name" value="Beta-lactamase/esterase"/>
</dbReference>
<dbReference type="Proteomes" id="UP000050761">
    <property type="component" value="Unassembled WGS sequence"/>
</dbReference>
<keyword evidence="3" id="KW-1185">Reference proteome</keyword>
<dbReference type="OrthoDB" id="5946976at2759"/>
<evidence type="ECO:0000259" key="1">
    <source>
        <dbReference type="Pfam" id="PF00144"/>
    </source>
</evidence>
<evidence type="ECO:0000313" key="2">
    <source>
        <dbReference type="EMBL" id="VDO73344.1"/>
    </source>
</evidence>
<dbReference type="PANTHER" id="PTHR43319">
    <property type="entry name" value="BETA-LACTAMASE-RELATED"/>
    <property type="match status" value="1"/>
</dbReference>
<dbReference type="PANTHER" id="PTHR43319:SF3">
    <property type="entry name" value="BETA-LACTAMASE-RELATED DOMAIN-CONTAINING PROTEIN"/>
    <property type="match status" value="1"/>
</dbReference>
<accession>A0A183FKM6</accession>
<sequence length="106" mass="11837">MKNFTGEFERAGAALTVIHKGKVVTDVWGGLADCAKNIQWIKNTFAGLFCCTKSLAAICVAMKVDRGECDYSDKVTKFWPEFGQHNKGEITIEMILTHRVSIPFHN</sequence>
<dbReference type="InterPro" id="IPR001466">
    <property type="entry name" value="Beta-lactam-related"/>
</dbReference>